<evidence type="ECO:0000313" key="2">
    <source>
        <dbReference type="Proteomes" id="UP001501444"/>
    </source>
</evidence>
<sequence length="189" mass="21663">MPRPPAPPYRGEPEHAMWHYSEDPSLSRFEPHVPATNPTAPPLVWAVDTRHAPMFWFPRDCPRGCVWPSPATTPADRERFFGQTAATRLHVMESSWLSRMQSCRLYAYELPPATFRPHEVGGYWVSEEPVEATGRVQLDDLLTRHAEAGFELRVTPSIWPFWHQVTRSTLDFSGSRLHNATPVPERPEP</sequence>
<dbReference type="Proteomes" id="UP001501444">
    <property type="component" value="Unassembled WGS sequence"/>
</dbReference>
<evidence type="ECO:0008006" key="3">
    <source>
        <dbReference type="Google" id="ProtNLM"/>
    </source>
</evidence>
<accession>A0ABP5STX1</accession>
<organism evidence="1 2">
    <name type="scientific">Dactylosporangium salmoneum</name>
    <dbReference type="NCBI Taxonomy" id="53361"/>
    <lineage>
        <taxon>Bacteria</taxon>
        <taxon>Bacillati</taxon>
        <taxon>Actinomycetota</taxon>
        <taxon>Actinomycetes</taxon>
        <taxon>Micromonosporales</taxon>
        <taxon>Micromonosporaceae</taxon>
        <taxon>Dactylosporangium</taxon>
    </lineage>
</organism>
<proteinExistence type="predicted"/>
<gene>
    <name evidence="1" type="ORF">GCM10010170_020320</name>
</gene>
<dbReference type="RefSeq" id="WP_344612035.1">
    <property type="nucleotide sequence ID" value="NZ_BAAARV010000018.1"/>
</dbReference>
<keyword evidence="2" id="KW-1185">Reference proteome</keyword>
<comment type="caution">
    <text evidence="1">The sequence shown here is derived from an EMBL/GenBank/DDBJ whole genome shotgun (WGS) entry which is preliminary data.</text>
</comment>
<dbReference type="InterPro" id="IPR049253">
    <property type="entry name" value="DUF6886"/>
</dbReference>
<dbReference type="EMBL" id="BAAARV010000018">
    <property type="protein sequence ID" value="GAA2338579.1"/>
    <property type="molecule type" value="Genomic_DNA"/>
</dbReference>
<protein>
    <recommendedName>
        <fullName evidence="3">DUF2716 domain-containing protein</fullName>
    </recommendedName>
</protein>
<dbReference type="Pfam" id="PF21820">
    <property type="entry name" value="DUF6886"/>
    <property type="match status" value="1"/>
</dbReference>
<reference evidence="2" key="1">
    <citation type="journal article" date="2019" name="Int. J. Syst. Evol. Microbiol.">
        <title>The Global Catalogue of Microorganisms (GCM) 10K type strain sequencing project: providing services to taxonomists for standard genome sequencing and annotation.</title>
        <authorList>
            <consortium name="The Broad Institute Genomics Platform"/>
            <consortium name="The Broad Institute Genome Sequencing Center for Infectious Disease"/>
            <person name="Wu L."/>
            <person name="Ma J."/>
        </authorList>
    </citation>
    <scope>NUCLEOTIDE SEQUENCE [LARGE SCALE GENOMIC DNA]</scope>
    <source>
        <strain evidence="2">JCM 3272</strain>
    </source>
</reference>
<evidence type="ECO:0000313" key="1">
    <source>
        <dbReference type="EMBL" id="GAA2338579.1"/>
    </source>
</evidence>
<name>A0ABP5STX1_9ACTN</name>